<comment type="caution">
    <text evidence="4">The sequence shown here is derived from an EMBL/GenBank/DDBJ whole genome shotgun (WGS) entry which is preliminary data.</text>
</comment>
<dbReference type="Pfam" id="PF03128">
    <property type="entry name" value="CXCXC"/>
    <property type="match status" value="1"/>
</dbReference>
<evidence type="ECO:0000256" key="1">
    <source>
        <dbReference type="ARBA" id="ARBA00004613"/>
    </source>
</evidence>
<dbReference type="GO" id="GO:0005576">
    <property type="term" value="C:extracellular region"/>
    <property type="evidence" value="ECO:0007669"/>
    <property type="project" value="UniProtKB-SubCell"/>
</dbReference>
<dbReference type="EMBL" id="BLXT01002625">
    <property type="protein sequence ID" value="GFN96013.1"/>
    <property type="molecule type" value="Genomic_DNA"/>
</dbReference>
<gene>
    <name evidence="4" type="ORF">PoB_002251900</name>
</gene>
<keyword evidence="5" id="KW-1185">Reference proteome</keyword>
<accession>A0AAV3ZL24</accession>
<dbReference type="InterPro" id="IPR004153">
    <property type="entry name" value="CXCXC_repeat"/>
</dbReference>
<evidence type="ECO:0000256" key="2">
    <source>
        <dbReference type="ARBA" id="ARBA00022525"/>
    </source>
</evidence>
<evidence type="ECO:0000313" key="4">
    <source>
        <dbReference type="EMBL" id="GFN96013.1"/>
    </source>
</evidence>
<comment type="subcellular location">
    <subcellularLocation>
        <location evidence="1">Secreted</location>
    </subcellularLocation>
</comment>
<keyword evidence="3" id="KW-0732">Signal</keyword>
<keyword evidence="2" id="KW-0964">Secreted</keyword>
<evidence type="ECO:0000256" key="3">
    <source>
        <dbReference type="ARBA" id="ARBA00022729"/>
    </source>
</evidence>
<protein>
    <submittedName>
        <fullName evidence="4">Uncharacterized protein</fullName>
    </submittedName>
</protein>
<evidence type="ECO:0000313" key="5">
    <source>
        <dbReference type="Proteomes" id="UP000735302"/>
    </source>
</evidence>
<sequence length="134" mass="15495">MTNADAPGLMIFKTIMRWDPMVFGLKIFNNITEIRMVGPELRLEIVGKRKVELQQHLSCRCECTLSVEKCGPRKTFDSTACACQYSTETCGCVCTKKRKCCPRGKRCGRYFNPNTCSCDIRRRNHMSSYNWDYL</sequence>
<dbReference type="AlphaFoldDB" id="A0AAV3ZL24"/>
<name>A0AAV3ZL24_9GAST</name>
<reference evidence="4 5" key="1">
    <citation type="journal article" date="2021" name="Elife">
        <title>Chloroplast acquisition without the gene transfer in kleptoplastic sea slugs, Plakobranchus ocellatus.</title>
        <authorList>
            <person name="Maeda T."/>
            <person name="Takahashi S."/>
            <person name="Yoshida T."/>
            <person name="Shimamura S."/>
            <person name="Takaki Y."/>
            <person name="Nagai Y."/>
            <person name="Toyoda A."/>
            <person name="Suzuki Y."/>
            <person name="Arimoto A."/>
            <person name="Ishii H."/>
            <person name="Satoh N."/>
            <person name="Nishiyama T."/>
            <person name="Hasebe M."/>
            <person name="Maruyama T."/>
            <person name="Minagawa J."/>
            <person name="Obokata J."/>
            <person name="Shigenobu S."/>
        </authorList>
    </citation>
    <scope>NUCLEOTIDE SEQUENCE [LARGE SCALE GENOMIC DNA]</scope>
</reference>
<organism evidence="4 5">
    <name type="scientific">Plakobranchus ocellatus</name>
    <dbReference type="NCBI Taxonomy" id="259542"/>
    <lineage>
        <taxon>Eukaryota</taxon>
        <taxon>Metazoa</taxon>
        <taxon>Spiralia</taxon>
        <taxon>Lophotrochozoa</taxon>
        <taxon>Mollusca</taxon>
        <taxon>Gastropoda</taxon>
        <taxon>Heterobranchia</taxon>
        <taxon>Euthyneura</taxon>
        <taxon>Panpulmonata</taxon>
        <taxon>Sacoglossa</taxon>
        <taxon>Placobranchoidea</taxon>
        <taxon>Plakobranchidae</taxon>
        <taxon>Plakobranchus</taxon>
    </lineage>
</organism>
<dbReference type="Proteomes" id="UP000735302">
    <property type="component" value="Unassembled WGS sequence"/>
</dbReference>
<proteinExistence type="predicted"/>